<dbReference type="PANTHER" id="PTHR12069:SF0">
    <property type="entry name" value="DNA-DIRECTED RNA POLYMERASE III SUBUNIT RPC5"/>
    <property type="match status" value="1"/>
</dbReference>
<organism evidence="2 3">
    <name type="scientific">Haematococcus lacustris</name>
    <name type="common">Green alga</name>
    <name type="synonym">Haematococcus pluvialis</name>
    <dbReference type="NCBI Taxonomy" id="44745"/>
    <lineage>
        <taxon>Eukaryota</taxon>
        <taxon>Viridiplantae</taxon>
        <taxon>Chlorophyta</taxon>
        <taxon>core chlorophytes</taxon>
        <taxon>Chlorophyceae</taxon>
        <taxon>CS clade</taxon>
        <taxon>Chlamydomonadales</taxon>
        <taxon>Haematococcaceae</taxon>
        <taxon>Haematococcus</taxon>
    </lineage>
</organism>
<feature type="region of interest" description="Disordered" evidence="1">
    <location>
        <begin position="195"/>
        <end position="234"/>
    </location>
</feature>
<accession>A0A6A0A0D1</accession>
<dbReference type="GO" id="GO:0005666">
    <property type="term" value="C:RNA polymerase III complex"/>
    <property type="evidence" value="ECO:0007669"/>
    <property type="project" value="TreeGrafter"/>
</dbReference>
<sequence>MKPNARRMEVEVPLDTRSPNYHAEDDRLADGTPVANNYKRIDKLTLKSSCIESKTSLAIGTIQDGKLLLSPLDMILQLRPVLNNLAVGKKGRDASAAAAGEDDDEEAAAAEQKPSMKAVELQVQKRETERQQQQRLNSYAHISKQEEDEAWKTLKLHMPDSRPAEKVWGALMTPAESKPAHPHLPRPAYLKAILPPAASAQEGRGTGAGPGQAGGQVKAEAVPVKPSTARSAAK</sequence>
<keyword evidence="3" id="KW-1185">Reference proteome</keyword>
<reference evidence="2 3" key="1">
    <citation type="submission" date="2020-02" db="EMBL/GenBank/DDBJ databases">
        <title>Draft genome sequence of Haematococcus lacustris strain NIES-144.</title>
        <authorList>
            <person name="Morimoto D."/>
            <person name="Nakagawa S."/>
            <person name="Yoshida T."/>
            <person name="Sawayama S."/>
        </authorList>
    </citation>
    <scope>NUCLEOTIDE SEQUENCE [LARGE SCALE GENOMIC DNA]</scope>
    <source>
        <strain evidence="2 3">NIES-144</strain>
    </source>
</reference>
<protein>
    <submittedName>
        <fullName evidence="2">Uncharacterized protein</fullName>
    </submittedName>
</protein>
<gene>
    <name evidence="2" type="ORF">HaLaN_19560</name>
</gene>
<dbReference type="InterPro" id="IPR006886">
    <property type="entry name" value="RNA_pol_III_Rpc5"/>
</dbReference>
<dbReference type="EMBL" id="BLLF01001977">
    <property type="protein sequence ID" value="GFH22142.1"/>
    <property type="molecule type" value="Genomic_DNA"/>
</dbReference>
<dbReference type="PANTHER" id="PTHR12069">
    <property type="entry name" value="DNA-DIRECTED RNA POLYMERASES III 80 KDA POLYPEPTIDE RNA POLYMERASE III SUBUNIT 5"/>
    <property type="match status" value="1"/>
</dbReference>
<name>A0A6A0A0D1_HAELA</name>
<dbReference type="Pfam" id="PF04801">
    <property type="entry name" value="RPC5"/>
    <property type="match status" value="1"/>
</dbReference>
<evidence type="ECO:0000256" key="1">
    <source>
        <dbReference type="SAM" id="MobiDB-lite"/>
    </source>
</evidence>
<evidence type="ECO:0000313" key="3">
    <source>
        <dbReference type="Proteomes" id="UP000485058"/>
    </source>
</evidence>
<dbReference type="Proteomes" id="UP000485058">
    <property type="component" value="Unassembled WGS sequence"/>
</dbReference>
<feature type="region of interest" description="Disordered" evidence="1">
    <location>
        <begin position="96"/>
        <end position="117"/>
    </location>
</feature>
<dbReference type="AlphaFoldDB" id="A0A6A0A0D1"/>
<comment type="caution">
    <text evidence="2">The sequence shown here is derived from an EMBL/GenBank/DDBJ whole genome shotgun (WGS) entry which is preliminary data.</text>
</comment>
<feature type="compositionally biased region" description="Gly residues" evidence="1">
    <location>
        <begin position="204"/>
        <end position="214"/>
    </location>
</feature>
<evidence type="ECO:0000313" key="2">
    <source>
        <dbReference type="EMBL" id="GFH22142.1"/>
    </source>
</evidence>
<proteinExistence type="predicted"/>
<dbReference type="GO" id="GO:0042797">
    <property type="term" value="P:tRNA transcription by RNA polymerase III"/>
    <property type="evidence" value="ECO:0007669"/>
    <property type="project" value="TreeGrafter"/>
</dbReference>